<dbReference type="Gene3D" id="1.10.443.10">
    <property type="entry name" value="Intergrase catalytic core"/>
    <property type="match status" value="1"/>
</dbReference>
<feature type="domain" description="Core-binding (CB)" evidence="7">
    <location>
        <begin position="1"/>
        <end position="83"/>
    </location>
</feature>
<dbReference type="Proteomes" id="UP001377337">
    <property type="component" value="Plasmid unnamed1"/>
</dbReference>
<reference evidence="8 9" key="1">
    <citation type="submission" date="2024-02" db="EMBL/GenBank/DDBJ databases">
        <title>Seven novel Bacillus-like species.</title>
        <authorList>
            <person name="Liu G."/>
        </authorList>
    </citation>
    <scope>NUCLEOTIDE SEQUENCE [LARGE SCALE GENOMIC DNA]</scope>
    <source>
        <strain evidence="8 9">FJAT-52054</strain>
        <plasmid evidence="8 9">unnamed1</plasmid>
    </source>
</reference>
<dbReference type="InterPro" id="IPR010998">
    <property type="entry name" value="Integrase_recombinase_N"/>
</dbReference>
<dbReference type="Pfam" id="PF00589">
    <property type="entry name" value="Phage_integrase"/>
    <property type="match status" value="1"/>
</dbReference>
<gene>
    <name evidence="8" type="ORF">WCV65_21155</name>
</gene>
<evidence type="ECO:0000313" key="8">
    <source>
        <dbReference type="EMBL" id="WXB99134.1"/>
    </source>
</evidence>
<dbReference type="SUPFAM" id="SSF56349">
    <property type="entry name" value="DNA breaking-rejoining enzymes"/>
    <property type="match status" value="1"/>
</dbReference>
<accession>A0ABZ2NNT7</accession>
<dbReference type="PROSITE" id="PS51900">
    <property type="entry name" value="CB"/>
    <property type="match status" value="1"/>
</dbReference>
<dbReference type="PROSITE" id="PS51898">
    <property type="entry name" value="TYR_RECOMBINASE"/>
    <property type="match status" value="1"/>
</dbReference>
<keyword evidence="4" id="KW-0233">DNA recombination</keyword>
<dbReference type="InterPro" id="IPR004107">
    <property type="entry name" value="Integrase_SAM-like_N"/>
</dbReference>
<dbReference type="InterPro" id="IPR011010">
    <property type="entry name" value="DNA_brk_join_enz"/>
</dbReference>
<keyword evidence="9" id="KW-1185">Reference proteome</keyword>
<dbReference type="EMBL" id="CP147408">
    <property type="protein sequence ID" value="WXB99134.1"/>
    <property type="molecule type" value="Genomic_DNA"/>
</dbReference>
<dbReference type="InterPro" id="IPR002104">
    <property type="entry name" value="Integrase_catalytic"/>
</dbReference>
<evidence type="ECO:0000259" key="7">
    <source>
        <dbReference type="PROSITE" id="PS51900"/>
    </source>
</evidence>
<evidence type="ECO:0000256" key="5">
    <source>
        <dbReference type="PROSITE-ProRule" id="PRU01248"/>
    </source>
</evidence>
<evidence type="ECO:0000256" key="3">
    <source>
        <dbReference type="ARBA" id="ARBA00023125"/>
    </source>
</evidence>
<keyword evidence="2" id="KW-0229">DNA integration</keyword>
<dbReference type="InterPro" id="IPR013762">
    <property type="entry name" value="Integrase-like_cat_sf"/>
</dbReference>
<evidence type="ECO:0000256" key="1">
    <source>
        <dbReference type="ARBA" id="ARBA00008857"/>
    </source>
</evidence>
<dbReference type="Pfam" id="PF02899">
    <property type="entry name" value="Phage_int_SAM_1"/>
    <property type="match status" value="1"/>
</dbReference>
<keyword evidence="8" id="KW-0614">Plasmid</keyword>
<dbReference type="InterPro" id="IPR050090">
    <property type="entry name" value="Tyrosine_recombinase_XerCD"/>
</dbReference>
<dbReference type="PANTHER" id="PTHR30349:SF41">
    <property type="entry name" value="INTEGRASE_RECOMBINASE PROTEIN MJ0367-RELATED"/>
    <property type="match status" value="1"/>
</dbReference>
<comment type="similarity">
    <text evidence="1">Belongs to the 'phage' integrase family.</text>
</comment>
<dbReference type="PANTHER" id="PTHR30349">
    <property type="entry name" value="PHAGE INTEGRASE-RELATED"/>
    <property type="match status" value="1"/>
</dbReference>
<evidence type="ECO:0000313" key="9">
    <source>
        <dbReference type="Proteomes" id="UP001377337"/>
    </source>
</evidence>
<dbReference type="RefSeq" id="WP_338782460.1">
    <property type="nucleotide sequence ID" value="NZ_CP147408.1"/>
</dbReference>
<evidence type="ECO:0000256" key="4">
    <source>
        <dbReference type="ARBA" id="ARBA00023172"/>
    </source>
</evidence>
<sequence>MQNAEYLESFVDYLKEEEKSNSTIQGYAADVKHFMATLNKSITEIEKADVNAYKLELIMVKKLSLLSINRKMVSLRQFIEFLNDRFQLSLHSKIKQEKIQKQYSLNDEELLSVEDYSQLMAAVEDAGDLRTKAMFEAMYFSGMRVSEMLQLRMDHVQVSAKVINDIRGKGGKYRDIFISTRLLQSLQQYLEVRKPPYSSTTNQLFVGQRGPVTRQTVHNLMKHYAGKAGIPESKAHAHNLRHLFGLRLAAKGVPIQDIAKYMGHTSIEVTKIYTEKPRSYYAETIDQLV</sequence>
<feature type="domain" description="Tyr recombinase" evidence="6">
    <location>
        <begin position="106"/>
        <end position="286"/>
    </location>
</feature>
<keyword evidence="3 5" id="KW-0238">DNA-binding</keyword>
<name>A0ABZ2NNT7_9BACI</name>
<organism evidence="8 9">
    <name type="scientific">Metabacillus sediminis</name>
    <dbReference type="NCBI Taxonomy" id="3117746"/>
    <lineage>
        <taxon>Bacteria</taxon>
        <taxon>Bacillati</taxon>
        <taxon>Bacillota</taxon>
        <taxon>Bacilli</taxon>
        <taxon>Bacillales</taxon>
        <taxon>Bacillaceae</taxon>
        <taxon>Metabacillus</taxon>
    </lineage>
</organism>
<evidence type="ECO:0000256" key="2">
    <source>
        <dbReference type="ARBA" id="ARBA00022908"/>
    </source>
</evidence>
<dbReference type="Gene3D" id="1.10.150.130">
    <property type="match status" value="1"/>
</dbReference>
<dbReference type="InterPro" id="IPR044068">
    <property type="entry name" value="CB"/>
</dbReference>
<protein>
    <submittedName>
        <fullName evidence="8">Tyrosine-type recombinase/integrase</fullName>
    </submittedName>
</protein>
<geneLocation type="plasmid" evidence="8 9">
    <name>unnamed1</name>
</geneLocation>
<proteinExistence type="inferred from homology"/>
<evidence type="ECO:0000259" key="6">
    <source>
        <dbReference type="PROSITE" id="PS51898"/>
    </source>
</evidence>